<keyword evidence="2" id="KW-1185">Reference proteome</keyword>
<evidence type="ECO:0000313" key="2">
    <source>
        <dbReference type="Proteomes" id="UP000268623"/>
    </source>
</evidence>
<sequence>MASVTDCCSASGGRASIAINGVNVSPRSVSVTPTNFEREVKSNQDGTIYTINKPMPAEAEMTLSDSCGLDILGLMGCPVDVTIDLWDVRRKYLFTRGVIVGRPKLNTETGEISGLKITANRVIITTY</sequence>
<dbReference type="OrthoDB" id="7993587at2"/>
<dbReference type="Proteomes" id="UP000268623">
    <property type="component" value="Unassembled WGS sequence"/>
</dbReference>
<proteinExistence type="predicted"/>
<evidence type="ECO:0000313" key="1">
    <source>
        <dbReference type="EMBL" id="RNJ49361.1"/>
    </source>
</evidence>
<dbReference type="AlphaFoldDB" id="A0A3M9XMY9"/>
<gene>
    <name evidence="1" type="ORF">D1O30_06875</name>
</gene>
<comment type="caution">
    <text evidence="1">The sequence shown here is derived from an EMBL/GenBank/DDBJ whole genome shotgun (WGS) entry which is preliminary data.</text>
</comment>
<reference evidence="1 2" key="1">
    <citation type="submission" date="2018-08" db="EMBL/GenBank/DDBJ databases">
        <title>Genome sequence of Methylocystis hirsuta CSC1, a methanotroph able to accumulate PHAs.</title>
        <authorList>
            <person name="Bordel S."/>
            <person name="Rodriguez E."/>
            <person name="Gancedo J."/>
            <person name="Munoz R."/>
        </authorList>
    </citation>
    <scope>NUCLEOTIDE SEQUENCE [LARGE SCALE GENOMIC DNA]</scope>
    <source>
        <strain evidence="1 2">CSC1</strain>
    </source>
</reference>
<dbReference type="RefSeq" id="WP_123175327.1">
    <property type="nucleotide sequence ID" value="NZ_QWDD01000001.1"/>
</dbReference>
<protein>
    <submittedName>
        <fullName evidence="1">Uncharacterized protein</fullName>
    </submittedName>
</protein>
<dbReference type="EMBL" id="QWDD01000001">
    <property type="protein sequence ID" value="RNJ49361.1"/>
    <property type="molecule type" value="Genomic_DNA"/>
</dbReference>
<name>A0A3M9XMY9_9HYPH</name>
<accession>A0A3M9XMY9</accession>
<organism evidence="1 2">
    <name type="scientific">Methylocystis hirsuta</name>
    <dbReference type="NCBI Taxonomy" id="369798"/>
    <lineage>
        <taxon>Bacteria</taxon>
        <taxon>Pseudomonadati</taxon>
        <taxon>Pseudomonadota</taxon>
        <taxon>Alphaproteobacteria</taxon>
        <taxon>Hyphomicrobiales</taxon>
        <taxon>Methylocystaceae</taxon>
        <taxon>Methylocystis</taxon>
    </lineage>
</organism>